<sequence length="176" mass="19618">MIQRQVGLPAPSFTLESVSYDDNIKKHSLEDYRGRWLILFFYPMDFTFVCPTEITALSDRHEELQSLDCDVLGVSTDSVYTHRAWLHTPQSDGGLGAIAFPLGADTTHEVSRAYGVLEEEQGVAQRGLFIIDPDGLIRFQMTTDGDVGRNAEEVLRVLQALQSGGQCAANWKPNKK</sequence>
<organism evidence="8 9">
    <name type="scientific">Laceyella sediminis</name>
    <dbReference type="NCBI Taxonomy" id="573074"/>
    <lineage>
        <taxon>Bacteria</taxon>
        <taxon>Bacillati</taxon>
        <taxon>Bacillota</taxon>
        <taxon>Bacilli</taxon>
        <taxon>Bacillales</taxon>
        <taxon>Thermoactinomycetaceae</taxon>
        <taxon>Laceyella</taxon>
    </lineage>
</organism>
<dbReference type="PIRSF" id="PIRSF000239">
    <property type="entry name" value="AHPC"/>
    <property type="match status" value="1"/>
</dbReference>
<dbReference type="InterPro" id="IPR013766">
    <property type="entry name" value="Thioredoxin_domain"/>
</dbReference>
<dbReference type="SUPFAM" id="SSF52833">
    <property type="entry name" value="Thioredoxin-like"/>
    <property type="match status" value="1"/>
</dbReference>
<accession>A0ABX5EN50</accession>
<dbReference type="RefSeq" id="WP_106342559.1">
    <property type="nucleotide sequence ID" value="NZ_PVTZ01000007.1"/>
</dbReference>
<evidence type="ECO:0000256" key="6">
    <source>
        <dbReference type="ARBA" id="ARBA00023284"/>
    </source>
</evidence>
<dbReference type="PANTHER" id="PTHR10681:SF121">
    <property type="entry name" value="ALKYL HYDROPEROXIDE REDUCTASE C"/>
    <property type="match status" value="1"/>
</dbReference>
<dbReference type="InterPro" id="IPR036249">
    <property type="entry name" value="Thioredoxin-like_sf"/>
</dbReference>
<evidence type="ECO:0000256" key="2">
    <source>
        <dbReference type="ARBA" id="ARBA00022559"/>
    </source>
</evidence>
<dbReference type="InterPro" id="IPR000866">
    <property type="entry name" value="AhpC/TSA"/>
</dbReference>
<comment type="similarity">
    <text evidence="1">Belongs to the peroxiredoxin family. AhpC/Prx1 subfamily.</text>
</comment>
<keyword evidence="5" id="KW-1015">Disulfide bond</keyword>
<dbReference type="CDD" id="cd03015">
    <property type="entry name" value="PRX_Typ2cys"/>
    <property type="match status" value="1"/>
</dbReference>
<name>A0ABX5EN50_9BACL</name>
<protein>
    <submittedName>
        <fullName evidence="8">Peroxiredoxin (Alkyl hydroperoxide reductase subunit C)</fullName>
    </submittedName>
</protein>
<evidence type="ECO:0000313" key="9">
    <source>
        <dbReference type="Proteomes" id="UP000238836"/>
    </source>
</evidence>
<evidence type="ECO:0000256" key="1">
    <source>
        <dbReference type="ARBA" id="ARBA00009796"/>
    </source>
</evidence>
<keyword evidence="3" id="KW-0049">Antioxidant</keyword>
<evidence type="ECO:0000256" key="4">
    <source>
        <dbReference type="ARBA" id="ARBA00023002"/>
    </source>
</evidence>
<dbReference type="PROSITE" id="PS51352">
    <property type="entry name" value="THIOREDOXIN_2"/>
    <property type="match status" value="1"/>
</dbReference>
<comment type="caution">
    <text evidence="8">The sequence shown here is derived from an EMBL/GenBank/DDBJ whole genome shotgun (WGS) entry which is preliminary data.</text>
</comment>
<dbReference type="Proteomes" id="UP000238836">
    <property type="component" value="Unassembled WGS sequence"/>
</dbReference>
<reference evidence="8 9" key="1">
    <citation type="submission" date="2018-03" db="EMBL/GenBank/DDBJ databases">
        <title>Genomic Encyclopedia of Archaeal and Bacterial Type Strains, Phase II (KMG-II): from individual species to whole genera.</title>
        <authorList>
            <person name="Goeker M."/>
        </authorList>
    </citation>
    <scope>NUCLEOTIDE SEQUENCE [LARGE SCALE GENOMIC DNA]</scope>
    <source>
        <strain evidence="8 9">RHA1</strain>
    </source>
</reference>
<dbReference type="InterPro" id="IPR024706">
    <property type="entry name" value="Peroxiredoxin_AhpC-typ"/>
</dbReference>
<gene>
    <name evidence="8" type="ORF">CLV36_10772</name>
</gene>
<keyword evidence="6" id="KW-0676">Redox-active center</keyword>
<keyword evidence="4" id="KW-0560">Oxidoreductase</keyword>
<keyword evidence="9" id="KW-1185">Reference proteome</keyword>
<dbReference type="Pfam" id="PF00578">
    <property type="entry name" value="AhpC-TSA"/>
    <property type="match status" value="1"/>
</dbReference>
<evidence type="ECO:0000259" key="7">
    <source>
        <dbReference type="PROSITE" id="PS51352"/>
    </source>
</evidence>
<evidence type="ECO:0000256" key="5">
    <source>
        <dbReference type="ARBA" id="ARBA00023157"/>
    </source>
</evidence>
<keyword evidence="2" id="KW-0575">Peroxidase</keyword>
<dbReference type="InterPro" id="IPR050217">
    <property type="entry name" value="Peroxiredoxin"/>
</dbReference>
<evidence type="ECO:0000313" key="8">
    <source>
        <dbReference type="EMBL" id="PRZ13879.1"/>
    </source>
</evidence>
<dbReference type="Gene3D" id="3.40.30.10">
    <property type="entry name" value="Glutaredoxin"/>
    <property type="match status" value="1"/>
</dbReference>
<evidence type="ECO:0000256" key="3">
    <source>
        <dbReference type="ARBA" id="ARBA00022862"/>
    </source>
</evidence>
<dbReference type="EMBL" id="PVTZ01000007">
    <property type="protein sequence ID" value="PRZ13879.1"/>
    <property type="molecule type" value="Genomic_DNA"/>
</dbReference>
<feature type="domain" description="Thioredoxin" evidence="7">
    <location>
        <begin position="4"/>
        <end position="163"/>
    </location>
</feature>
<proteinExistence type="inferred from homology"/>
<dbReference type="PANTHER" id="PTHR10681">
    <property type="entry name" value="THIOREDOXIN PEROXIDASE"/>
    <property type="match status" value="1"/>
</dbReference>